<organism evidence="1 2">
    <name type="scientific">Karstenula rhodostoma CBS 690.94</name>
    <dbReference type="NCBI Taxonomy" id="1392251"/>
    <lineage>
        <taxon>Eukaryota</taxon>
        <taxon>Fungi</taxon>
        <taxon>Dikarya</taxon>
        <taxon>Ascomycota</taxon>
        <taxon>Pezizomycotina</taxon>
        <taxon>Dothideomycetes</taxon>
        <taxon>Pleosporomycetidae</taxon>
        <taxon>Pleosporales</taxon>
        <taxon>Massarineae</taxon>
        <taxon>Didymosphaeriaceae</taxon>
        <taxon>Karstenula</taxon>
    </lineage>
</organism>
<keyword evidence="2" id="KW-1185">Reference proteome</keyword>
<reference evidence="1" key="1">
    <citation type="journal article" date="2020" name="Stud. Mycol.">
        <title>101 Dothideomycetes genomes: a test case for predicting lifestyles and emergence of pathogens.</title>
        <authorList>
            <person name="Haridas S."/>
            <person name="Albert R."/>
            <person name="Binder M."/>
            <person name="Bloem J."/>
            <person name="Labutti K."/>
            <person name="Salamov A."/>
            <person name="Andreopoulos B."/>
            <person name="Baker S."/>
            <person name="Barry K."/>
            <person name="Bills G."/>
            <person name="Bluhm B."/>
            <person name="Cannon C."/>
            <person name="Castanera R."/>
            <person name="Culley D."/>
            <person name="Daum C."/>
            <person name="Ezra D."/>
            <person name="Gonzalez J."/>
            <person name="Henrissat B."/>
            <person name="Kuo A."/>
            <person name="Liang C."/>
            <person name="Lipzen A."/>
            <person name="Lutzoni F."/>
            <person name="Magnuson J."/>
            <person name="Mondo S."/>
            <person name="Nolan M."/>
            <person name="Ohm R."/>
            <person name="Pangilinan J."/>
            <person name="Park H.-J."/>
            <person name="Ramirez L."/>
            <person name="Alfaro M."/>
            <person name="Sun H."/>
            <person name="Tritt A."/>
            <person name="Yoshinaga Y."/>
            <person name="Zwiers L.-H."/>
            <person name="Turgeon B."/>
            <person name="Goodwin S."/>
            <person name="Spatafora J."/>
            <person name="Crous P."/>
            <person name="Grigoriev I."/>
        </authorList>
    </citation>
    <scope>NUCLEOTIDE SEQUENCE</scope>
    <source>
        <strain evidence="1">CBS 690.94</strain>
    </source>
</reference>
<dbReference type="EMBL" id="MU001504">
    <property type="protein sequence ID" value="KAF2442345.1"/>
    <property type="molecule type" value="Genomic_DNA"/>
</dbReference>
<sequence>MPPLSPLPSLTLHLTTPRHTRLSNALLASPHGGPIRSLPLLLESGTRFYELHIPCLLLYDRASEPTLTTAAMTRAEWATLCEFVEEEGVLKVVLGMEGAGVDVDVLGRVTRDGGVVERGGEEMEGERSVGVRFWWREKGREGAAVGTMVRRGLEWVRGVVGG</sequence>
<name>A0A9P4PC91_9PLEO</name>
<evidence type="ECO:0000313" key="2">
    <source>
        <dbReference type="Proteomes" id="UP000799764"/>
    </source>
</evidence>
<gene>
    <name evidence="1" type="ORF">P171DRAFT_487585</name>
</gene>
<protein>
    <submittedName>
        <fullName evidence="1">Uncharacterized protein</fullName>
    </submittedName>
</protein>
<dbReference type="Proteomes" id="UP000799764">
    <property type="component" value="Unassembled WGS sequence"/>
</dbReference>
<comment type="caution">
    <text evidence="1">The sequence shown here is derived from an EMBL/GenBank/DDBJ whole genome shotgun (WGS) entry which is preliminary data.</text>
</comment>
<accession>A0A9P4PC91</accession>
<dbReference type="OrthoDB" id="10515162at2759"/>
<proteinExistence type="predicted"/>
<dbReference type="AlphaFoldDB" id="A0A9P4PC91"/>
<evidence type="ECO:0000313" key="1">
    <source>
        <dbReference type="EMBL" id="KAF2442345.1"/>
    </source>
</evidence>